<keyword evidence="2" id="KW-0472">Membrane</keyword>
<dbReference type="EMBL" id="VSRR010118988">
    <property type="protein sequence ID" value="MPC99584.1"/>
    <property type="molecule type" value="Genomic_DNA"/>
</dbReference>
<dbReference type="AlphaFoldDB" id="A0A5B7K4M8"/>
<comment type="caution">
    <text evidence="3">The sequence shown here is derived from an EMBL/GenBank/DDBJ whole genome shotgun (WGS) entry which is preliminary data.</text>
</comment>
<evidence type="ECO:0000256" key="2">
    <source>
        <dbReference type="SAM" id="Phobius"/>
    </source>
</evidence>
<evidence type="ECO:0000313" key="4">
    <source>
        <dbReference type="Proteomes" id="UP000324222"/>
    </source>
</evidence>
<keyword evidence="4" id="KW-1185">Reference proteome</keyword>
<feature type="compositionally biased region" description="Basic and acidic residues" evidence="1">
    <location>
        <begin position="54"/>
        <end position="67"/>
    </location>
</feature>
<proteinExistence type="predicted"/>
<evidence type="ECO:0000256" key="1">
    <source>
        <dbReference type="SAM" id="MobiDB-lite"/>
    </source>
</evidence>
<feature type="region of interest" description="Disordered" evidence="1">
    <location>
        <begin position="54"/>
        <end position="81"/>
    </location>
</feature>
<dbReference type="Proteomes" id="UP000324222">
    <property type="component" value="Unassembled WGS sequence"/>
</dbReference>
<feature type="transmembrane region" description="Helical" evidence="2">
    <location>
        <begin position="31"/>
        <end position="51"/>
    </location>
</feature>
<protein>
    <submittedName>
        <fullName evidence="3">Uncharacterized protein</fullName>
    </submittedName>
</protein>
<name>A0A5B7K4M8_PORTR</name>
<evidence type="ECO:0000313" key="3">
    <source>
        <dbReference type="EMBL" id="MPC99584.1"/>
    </source>
</evidence>
<gene>
    <name evidence="3" type="ORF">E2C01_095007</name>
</gene>
<sequence>MTEIPPAVFTKGKLHVNAGWSSSCPPLGTEALVVVVVVVVVLVVLVVLVSVTGREREGEGEGEGERKEEEEEDGGRRHITRGREFKGLLSWASV</sequence>
<accession>A0A5B7K4M8</accession>
<organism evidence="3 4">
    <name type="scientific">Portunus trituberculatus</name>
    <name type="common">Swimming crab</name>
    <name type="synonym">Neptunus trituberculatus</name>
    <dbReference type="NCBI Taxonomy" id="210409"/>
    <lineage>
        <taxon>Eukaryota</taxon>
        <taxon>Metazoa</taxon>
        <taxon>Ecdysozoa</taxon>
        <taxon>Arthropoda</taxon>
        <taxon>Crustacea</taxon>
        <taxon>Multicrustacea</taxon>
        <taxon>Malacostraca</taxon>
        <taxon>Eumalacostraca</taxon>
        <taxon>Eucarida</taxon>
        <taxon>Decapoda</taxon>
        <taxon>Pleocyemata</taxon>
        <taxon>Brachyura</taxon>
        <taxon>Eubrachyura</taxon>
        <taxon>Portunoidea</taxon>
        <taxon>Portunidae</taxon>
        <taxon>Portuninae</taxon>
        <taxon>Portunus</taxon>
    </lineage>
</organism>
<keyword evidence="2" id="KW-1133">Transmembrane helix</keyword>
<keyword evidence="2" id="KW-0812">Transmembrane</keyword>
<reference evidence="3 4" key="1">
    <citation type="submission" date="2019-05" db="EMBL/GenBank/DDBJ databases">
        <title>Another draft genome of Portunus trituberculatus and its Hox gene families provides insights of decapod evolution.</title>
        <authorList>
            <person name="Jeong J.-H."/>
            <person name="Song I."/>
            <person name="Kim S."/>
            <person name="Choi T."/>
            <person name="Kim D."/>
            <person name="Ryu S."/>
            <person name="Kim W."/>
        </authorList>
    </citation>
    <scope>NUCLEOTIDE SEQUENCE [LARGE SCALE GENOMIC DNA]</scope>
    <source>
        <tissue evidence="3">Muscle</tissue>
    </source>
</reference>